<keyword evidence="2" id="KW-0808">Transferase</keyword>
<dbReference type="SUPFAM" id="SSF53335">
    <property type="entry name" value="S-adenosyl-L-methionine-dependent methyltransferases"/>
    <property type="match status" value="1"/>
</dbReference>
<dbReference type="EMBL" id="BMGS01000004">
    <property type="protein sequence ID" value="GGG40781.1"/>
    <property type="molecule type" value="Genomic_DNA"/>
</dbReference>
<accession>A0ABQ1WPA2</accession>
<comment type="caution">
    <text evidence="2">The sequence shown here is derived from an EMBL/GenBank/DDBJ whole genome shotgun (WGS) entry which is preliminary data.</text>
</comment>
<dbReference type="PANTHER" id="PTHR43036">
    <property type="entry name" value="OSJNBB0011N17.9 PROTEIN"/>
    <property type="match status" value="1"/>
</dbReference>
<dbReference type="Gene3D" id="3.40.50.150">
    <property type="entry name" value="Vaccinia Virus protein VP39"/>
    <property type="match status" value="1"/>
</dbReference>
<keyword evidence="2" id="KW-0489">Methyltransferase</keyword>
<reference evidence="3" key="1">
    <citation type="journal article" date="2019" name="Int. J. Syst. Evol. Microbiol.">
        <title>The Global Catalogue of Microorganisms (GCM) 10K type strain sequencing project: providing services to taxonomists for standard genome sequencing and annotation.</title>
        <authorList>
            <consortium name="The Broad Institute Genomics Platform"/>
            <consortium name="The Broad Institute Genome Sequencing Center for Infectious Disease"/>
            <person name="Wu L."/>
            <person name="Ma J."/>
        </authorList>
    </citation>
    <scope>NUCLEOTIDE SEQUENCE [LARGE SCALE GENOMIC DNA]</scope>
    <source>
        <strain evidence="3">CGMCC 1.12990</strain>
    </source>
</reference>
<dbReference type="Proteomes" id="UP000601361">
    <property type="component" value="Unassembled WGS sequence"/>
</dbReference>
<dbReference type="InterPro" id="IPR029063">
    <property type="entry name" value="SAM-dependent_MTases_sf"/>
</dbReference>
<dbReference type="GO" id="GO:0032259">
    <property type="term" value="P:methylation"/>
    <property type="evidence" value="ECO:0007669"/>
    <property type="project" value="UniProtKB-KW"/>
</dbReference>
<sequence>MYYVGLLYCPSCFTETRCPAIFPRTQPLRSMHPDPASPFPASAFRRLDENPDAEFYRQPRFVTHLDEPALAAVTQLYREYFKPGSTLLDLMSSWVSHLPAEVAYARVVGLGMNEQELRANPRLQAYVVQDLNQNPVLPFAAAEFDGAAICVSIDYLTQPVAVLRELARVLRPGAPLVITFSNRCFPSKAIAAWRALDDRGHLALVDQLLRAAGGWEPSELLDRSPDPRRSDPLFAVVARAQARGEQAL</sequence>
<evidence type="ECO:0000313" key="3">
    <source>
        <dbReference type="Proteomes" id="UP000601361"/>
    </source>
</evidence>
<proteinExistence type="predicted"/>
<evidence type="ECO:0000313" key="2">
    <source>
        <dbReference type="EMBL" id="GGG40781.1"/>
    </source>
</evidence>
<organism evidence="2 3">
    <name type="scientific">Hymenobacter glacieicola</name>
    <dbReference type="NCBI Taxonomy" id="1562124"/>
    <lineage>
        <taxon>Bacteria</taxon>
        <taxon>Pseudomonadati</taxon>
        <taxon>Bacteroidota</taxon>
        <taxon>Cytophagia</taxon>
        <taxon>Cytophagales</taxon>
        <taxon>Hymenobacteraceae</taxon>
        <taxon>Hymenobacter</taxon>
    </lineage>
</organism>
<protein>
    <submittedName>
        <fullName evidence="2">Methyltransferase type 11</fullName>
    </submittedName>
</protein>
<name>A0ABQ1WPA2_9BACT</name>
<keyword evidence="3" id="KW-1185">Reference proteome</keyword>
<gene>
    <name evidence="2" type="ORF">GCM10011378_16300</name>
</gene>
<dbReference type="Pfam" id="PF08241">
    <property type="entry name" value="Methyltransf_11"/>
    <property type="match status" value="1"/>
</dbReference>
<dbReference type="PANTHER" id="PTHR43036:SF2">
    <property type="entry name" value="OS04G0481300 PROTEIN"/>
    <property type="match status" value="1"/>
</dbReference>
<dbReference type="InterPro" id="IPR013216">
    <property type="entry name" value="Methyltransf_11"/>
</dbReference>
<evidence type="ECO:0000259" key="1">
    <source>
        <dbReference type="Pfam" id="PF08241"/>
    </source>
</evidence>
<feature type="domain" description="Methyltransferase type 11" evidence="1">
    <location>
        <begin position="103"/>
        <end position="178"/>
    </location>
</feature>
<dbReference type="GO" id="GO:0008168">
    <property type="term" value="F:methyltransferase activity"/>
    <property type="evidence" value="ECO:0007669"/>
    <property type="project" value="UniProtKB-KW"/>
</dbReference>